<dbReference type="Proteomes" id="UP000702209">
    <property type="component" value="Unassembled WGS sequence"/>
</dbReference>
<evidence type="ECO:0000313" key="2">
    <source>
        <dbReference type="Proteomes" id="UP000702209"/>
    </source>
</evidence>
<sequence>MATATLHIADVGGYAGPARCYRLDPPARIGGIQHQYVTAWISRAAHHQNAEVNVVAACETGSSAYTSLHRRGGSFVLHEDPVTPEQVEGAYWLALLMLGGYEIAQATP</sequence>
<keyword evidence="2" id="KW-1185">Reference proteome</keyword>
<accession>A0ABS0D207</accession>
<gene>
    <name evidence="1" type="ORF">IU459_26950</name>
</gene>
<name>A0ABS0D207_9NOCA</name>
<reference evidence="1 2" key="1">
    <citation type="submission" date="2020-10" db="EMBL/GenBank/DDBJ databases">
        <title>Identification of Nocardia species via Next-generation sequencing and recognition of intraspecies genetic diversity.</title>
        <authorList>
            <person name="Li P."/>
            <person name="Li P."/>
            <person name="Lu B."/>
        </authorList>
    </citation>
    <scope>NUCLEOTIDE SEQUENCE [LARGE SCALE GENOMIC DNA]</scope>
    <source>
        <strain evidence="1 2">BJ06-0157</strain>
    </source>
</reference>
<dbReference type="RefSeq" id="WP_195132382.1">
    <property type="nucleotide sequence ID" value="NZ_JADLQX010000024.1"/>
</dbReference>
<protein>
    <submittedName>
        <fullName evidence="1">Uncharacterized protein</fullName>
    </submittedName>
</protein>
<comment type="caution">
    <text evidence="1">The sequence shown here is derived from an EMBL/GenBank/DDBJ whole genome shotgun (WGS) entry which is preliminary data.</text>
</comment>
<evidence type="ECO:0000313" key="1">
    <source>
        <dbReference type="EMBL" id="MBF6301154.1"/>
    </source>
</evidence>
<organism evidence="1 2">
    <name type="scientific">Nocardia amamiensis</name>
    <dbReference type="NCBI Taxonomy" id="404578"/>
    <lineage>
        <taxon>Bacteria</taxon>
        <taxon>Bacillati</taxon>
        <taxon>Actinomycetota</taxon>
        <taxon>Actinomycetes</taxon>
        <taxon>Mycobacteriales</taxon>
        <taxon>Nocardiaceae</taxon>
        <taxon>Nocardia</taxon>
    </lineage>
</organism>
<proteinExistence type="predicted"/>
<dbReference type="EMBL" id="JADLQX010000024">
    <property type="protein sequence ID" value="MBF6301154.1"/>
    <property type="molecule type" value="Genomic_DNA"/>
</dbReference>